<feature type="domain" description="DUF5916" evidence="1">
    <location>
        <begin position="223"/>
        <end position="600"/>
    </location>
</feature>
<proteinExistence type="predicted"/>
<dbReference type="InterPro" id="IPR045670">
    <property type="entry name" value="DUF5916"/>
</dbReference>
<dbReference type="Pfam" id="PF19313">
    <property type="entry name" value="DUF5916"/>
    <property type="match status" value="2"/>
</dbReference>
<dbReference type="EMBL" id="UINC01031218">
    <property type="protein sequence ID" value="SVB16920.1"/>
    <property type="molecule type" value="Genomic_DNA"/>
</dbReference>
<evidence type="ECO:0000259" key="1">
    <source>
        <dbReference type="Pfam" id="PF19313"/>
    </source>
</evidence>
<protein>
    <recommendedName>
        <fullName evidence="1">DUF5916 domain-containing protein</fullName>
    </recommendedName>
</protein>
<evidence type="ECO:0000313" key="2">
    <source>
        <dbReference type="EMBL" id="SVB16920.1"/>
    </source>
</evidence>
<feature type="non-terminal residue" evidence="2">
    <location>
        <position position="1"/>
    </location>
</feature>
<organism evidence="2">
    <name type="scientific">marine metagenome</name>
    <dbReference type="NCBI Taxonomy" id="408172"/>
    <lineage>
        <taxon>unclassified sequences</taxon>
        <taxon>metagenomes</taxon>
        <taxon>ecological metagenomes</taxon>
    </lineage>
</organism>
<accession>A0A382BSW7</accession>
<reference evidence="2" key="1">
    <citation type="submission" date="2018-05" db="EMBL/GenBank/DDBJ databases">
        <authorList>
            <person name="Lanie J.A."/>
            <person name="Ng W.-L."/>
            <person name="Kazmierczak K.M."/>
            <person name="Andrzejewski T.M."/>
            <person name="Davidsen T.M."/>
            <person name="Wayne K.J."/>
            <person name="Tettelin H."/>
            <person name="Glass J.I."/>
            <person name="Rusch D."/>
            <person name="Podicherti R."/>
            <person name="Tsui H.-C.T."/>
            <person name="Winkler M.E."/>
        </authorList>
    </citation>
    <scope>NUCLEOTIDE SEQUENCE</scope>
</reference>
<feature type="domain" description="DUF5916" evidence="1">
    <location>
        <begin position="60"/>
        <end position="161"/>
    </location>
</feature>
<dbReference type="AlphaFoldDB" id="A0A382BSW7"/>
<sequence>WAITSMKSQKGEERTIGFCFYRMMIAEYKVSATCKGSPYVNKFLSVFDVMDFTKYEVSQLDFFPYVTLSDDAVTKENDTKVGAEVFWKIDSSKQLNATFNPDFGQVESDELVVNFSATETYYSDKRPFFAENQSMFEVQGYQMFYVINTRRIGAAPDYDCSILSSNLTSLCNASKKGTSDIDLAVRYIQQTENLDFGFLAASEEDEDYSQGRDFYATKLRKTNKNFSFGYLGTYVERPVLNREATVHTADFEYWASEDLRVSGVLMNSKVNDQDGYGFRVGYGYTPSKTFSGGMGLWYFDEKIDLSDMGYLWRNDYAMFSGRFEWKQPEFPESSINRERRYQIDFAYETDRKGTKETPPISLTLTNGFKNSSQATLKTFYRASGRDTVITRRYEQSPYINMPKGYGYEFEYMGPSRDYYQYMFNYKRRKGEEYTPSLGWNTEYDAFLELSPTDNLSISMYYSEYEEEDWLNWIQDNLLATYDMKQRVTVTGLNWFKGDKHELRVKAQMVAFTARNPIPFLADQSGNLNISPMITIPSITLSDLAFQIRYRYELQPLSYLYVVYTKGGRVVGIDEEDSLRKIYKRPWEDPQADTFTVKLRYRF</sequence>
<gene>
    <name evidence="2" type="ORF">METZ01_LOCUS169774</name>
</gene>
<name>A0A382BSW7_9ZZZZ</name>